<organism evidence="1 2">
    <name type="scientific">Ridgeia piscesae</name>
    <name type="common">Tubeworm</name>
    <dbReference type="NCBI Taxonomy" id="27915"/>
    <lineage>
        <taxon>Eukaryota</taxon>
        <taxon>Metazoa</taxon>
        <taxon>Spiralia</taxon>
        <taxon>Lophotrochozoa</taxon>
        <taxon>Annelida</taxon>
        <taxon>Polychaeta</taxon>
        <taxon>Sedentaria</taxon>
        <taxon>Canalipalpata</taxon>
        <taxon>Sabellida</taxon>
        <taxon>Siboglinidae</taxon>
        <taxon>Ridgeia</taxon>
    </lineage>
</organism>
<protein>
    <submittedName>
        <fullName evidence="1">Uncharacterized protein</fullName>
    </submittedName>
</protein>
<dbReference type="AlphaFoldDB" id="A0AAD9L3B1"/>
<keyword evidence="2" id="KW-1185">Reference proteome</keyword>
<gene>
    <name evidence="1" type="ORF">NP493_353g01005</name>
</gene>
<evidence type="ECO:0000313" key="1">
    <source>
        <dbReference type="EMBL" id="KAK2182442.1"/>
    </source>
</evidence>
<reference evidence="1" key="1">
    <citation type="journal article" date="2023" name="Mol. Biol. Evol.">
        <title>Third-Generation Sequencing Reveals the Adaptive Role of the Epigenome in Three Deep-Sea Polychaetes.</title>
        <authorList>
            <person name="Perez M."/>
            <person name="Aroh O."/>
            <person name="Sun Y."/>
            <person name="Lan Y."/>
            <person name="Juniper S.K."/>
            <person name="Young C.R."/>
            <person name="Angers B."/>
            <person name="Qian P.Y."/>
        </authorList>
    </citation>
    <scope>NUCLEOTIDE SEQUENCE</scope>
    <source>
        <strain evidence="1">R07B-5</strain>
    </source>
</reference>
<name>A0AAD9L3B1_RIDPI</name>
<dbReference type="Proteomes" id="UP001209878">
    <property type="component" value="Unassembled WGS sequence"/>
</dbReference>
<proteinExistence type="predicted"/>
<accession>A0AAD9L3B1</accession>
<sequence>MTTRNEAVEGEYIEFSCERMYHGNFTSKMQWKDLSSGEDIKAKDESSKGTVKFSIVVEIKPSHNGDSFTCQTFFDKPQYLVNHADNIPVNNNAFNESFTLPKQTVYYGPHALAVKFNGQVDTKGGNIFVGERMTVTADSNPGKRNYTWKNTTSNEIIATGDSIAITEEMRGKQSLKAVVCNTIPIPSPHTVCSDFTVNVVVITPEYEGASMVALSMH</sequence>
<dbReference type="EMBL" id="JAODUO010000353">
    <property type="protein sequence ID" value="KAK2182442.1"/>
    <property type="molecule type" value="Genomic_DNA"/>
</dbReference>
<comment type="caution">
    <text evidence="1">The sequence shown here is derived from an EMBL/GenBank/DDBJ whole genome shotgun (WGS) entry which is preliminary data.</text>
</comment>
<evidence type="ECO:0000313" key="2">
    <source>
        <dbReference type="Proteomes" id="UP001209878"/>
    </source>
</evidence>